<feature type="transmembrane region" description="Helical" evidence="6">
    <location>
        <begin position="145"/>
        <end position="168"/>
    </location>
</feature>
<evidence type="ECO:0000256" key="2">
    <source>
        <dbReference type="ARBA" id="ARBA00022475"/>
    </source>
</evidence>
<keyword evidence="5 6" id="KW-0472">Membrane</keyword>
<dbReference type="InterPro" id="IPR001123">
    <property type="entry name" value="LeuE-type"/>
</dbReference>
<comment type="subcellular location">
    <subcellularLocation>
        <location evidence="1">Cell membrane</location>
        <topology evidence="1">Multi-pass membrane protein</topology>
    </subcellularLocation>
</comment>
<keyword evidence="4 6" id="KW-1133">Transmembrane helix</keyword>
<gene>
    <name evidence="7" type="ORF">GCM10010517_32010</name>
</gene>
<evidence type="ECO:0008006" key="9">
    <source>
        <dbReference type="Google" id="ProtNLM"/>
    </source>
</evidence>
<reference evidence="7 8" key="1">
    <citation type="journal article" date="2019" name="Int. J. Syst. Evol. Microbiol.">
        <title>The Global Catalogue of Microorganisms (GCM) 10K type strain sequencing project: providing services to taxonomists for standard genome sequencing and annotation.</title>
        <authorList>
            <consortium name="The Broad Institute Genomics Platform"/>
            <consortium name="The Broad Institute Genome Sequencing Center for Infectious Disease"/>
            <person name="Wu L."/>
            <person name="Ma J."/>
        </authorList>
    </citation>
    <scope>NUCLEOTIDE SEQUENCE [LARGE SCALE GENOMIC DNA]</scope>
    <source>
        <strain evidence="7 8">JCM 6242</strain>
    </source>
</reference>
<evidence type="ECO:0000256" key="3">
    <source>
        <dbReference type="ARBA" id="ARBA00022692"/>
    </source>
</evidence>
<organism evidence="7 8">
    <name type="scientific">Streptosporangium fragile</name>
    <dbReference type="NCBI Taxonomy" id="46186"/>
    <lineage>
        <taxon>Bacteria</taxon>
        <taxon>Bacillati</taxon>
        <taxon>Actinomycetota</taxon>
        <taxon>Actinomycetes</taxon>
        <taxon>Streptosporangiales</taxon>
        <taxon>Streptosporangiaceae</taxon>
        <taxon>Streptosporangium</taxon>
    </lineage>
</organism>
<sequence>MRELLLGLSLGAGAGLSPGPLLSLVITASLRGGFPAGLRIACVPVLSDLPLVVLSIVAVGALPELLVTVLSVAGGLYVVHLGVATVRESRAAEPPAPGEKAPGSAREVARAIVVNMLNPHPWIFWITVGAPISVAAWNAGPAHALAFVAGFYTVMIGAKAALAAAVGLGRHRLGRRGYRALLAGSGLLLTGAGVLLVLQGVF</sequence>
<feature type="transmembrane region" description="Helical" evidence="6">
    <location>
        <begin position="51"/>
        <end position="79"/>
    </location>
</feature>
<dbReference type="PANTHER" id="PTHR30086:SF20">
    <property type="entry name" value="ARGININE EXPORTER PROTEIN ARGO-RELATED"/>
    <property type="match status" value="1"/>
</dbReference>
<feature type="transmembrane region" description="Helical" evidence="6">
    <location>
        <begin position="122"/>
        <end position="139"/>
    </location>
</feature>
<dbReference type="Pfam" id="PF01810">
    <property type="entry name" value="LysE"/>
    <property type="match status" value="1"/>
</dbReference>
<dbReference type="RefSeq" id="WP_344971996.1">
    <property type="nucleotide sequence ID" value="NZ_BAAAVI010000020.1"/>
</dbReference>
<keyword evidence="8" id="KW-1185">Reference proteome</keyword>
<dbReference type="Proteomes" id="UP001500831">
    <property type="component" value="Unassembled WGS sequence"/>
</dbReference>
<dbReference type="EMBL" id="BAAAVI010000020">
    <property type="protein sequence ID" value="GAA2871710.1"/>
    <property type="molecule type" value="Genomic_DNA"/>
</dbReference>
<evidence type="ECO:0000256" key="5">
    <source>
        <dbReference type="ARBA" id="ARBA00023136"/>
    </source>
</evidence>
<name>A0ABN3VWY1_9ACTN</name>
<evidence type="ECO:0000313" key="7">
    <source>
        <dbReference type="EMBL" id="GAA2871710.1"/>
    </source>
</evidence>
<keyword evidence="3 6" id="KW-0812">Transmembrane</keyword>
<evidence type="ECO:0000313" key="8">
    <source>
        <dbReference type="Proteomes" id="UP001500831"/>
    </source>
</evidence>
<accession>A0ABN3VWY1</accession>
<evidence type="ECO:0000256" key="6">
    <source>
        <dbReference type="SAM" id="Phobius"/>
    </source>
</evidence>
<comment type="caution">
    <text evidence="7">The sequence shown here is derived from an EMBL/GenBank/DDBJ whole genome shotgun (WGS) entry which is preliminary data.</text>
</comment>
<feature type="transmembrane region" description="Helical" evidence="6">
    <location>
        <begin position="180"/>
        <end position="201"/>
    </location>
</feature>
<proteinExistence type="predicted"/>
<keyword evidence="2" id="KW-1003">Cell membrane</keyword>
<evidence type="ECO:0000256" key="1">
    <source>
        <dbReference type="ARBA" id="ARBA00004651"/>
    </source>
</evidence>
<evidence type="ECO:0000256" key="4">
    <source>
        <dbReference type="ARBA" id="ARBA00022989"/>
    </source>
</evidence>
<dbReference type="PANTHER" id="PTHR30086">
    <property type="entry name" value="ARGININE EXPORTER PROTEIN ARGO"/>
    <property type="match status" value="1"/>
</dbReference>
<protein>
    <recommendedName>
        <fullName evidence="9">LysE family translocator</fullName>
    </recommendedName>
</protein>